<name>A0A6A5Z8Q0_9PLEO</name>
<dbReference type="Proteomes" id="UP000799770">
    <property type="component" value="Unassembled WGS sequence"/>
</dbReference>
<sequence>MDQSFRFLDLPKEIRLIIYENIPVTETQFNVFLPGNPRTHGNPGVRYLSGVLINFAIPVTILATCRLIFAEAKPIVLSKSTIAQLKPKLLVDFAHPELLCSLRTCLEPHCEGVALFGPEPFRLRRDIFRSYIWSLYCWEKRPRTCELRGEEAAFIGFAERVLRYWNHMKKSAVNQNRLRWDVPFERELELGYEVVYLKEGKPPEPVEWFELETFKDDLICEDIELNGS</sequence>
<accession>A0A6A5Z8Q0</accession>
<dbReference type="EMBL" id="ML977324">
    <property type="protein sequence ID" value="KAF2114768.1"/>
    <property type="molecule type" value="Genomic_DNA"/>
</dbReference>
<proteinExistence type="predicted"/>
<dbReference type="AlphaFoldDB" id="A0A6A5Z8Q0"/>
<dbReference type="OrthoDB" id="5314997at2759"/>
<keyword evidence="2" id="KW-1185">Reference proteome</keyword>
<reference evidence="1" key="1">
    <citation type="journal article" date="2020" name="Stud. Mycol.">
        <title>101 Dothideomycetes genomes: a test case for predicting lifestyles and emergence of pathogens.</title>
        <authorList>
            <person name="Haridas S."/>
            <person name="Albert R."/>
            <person name="Binder M."/>
            <person name="Bloem J."/>
            <person name="Labutti K."/>
            <person name="Salamov A."/>
            <person name="Andreopoulos B."/>
            <person name="Baker S."/>
            <person name="Barry K."/>
            <person name="Bills G."/>
            <person name="Bluhm B."/>
            <person name="Cannon C."/>
            <person name="Castanera R."/>
            <person name="Culley D."/>
            <person name="Daum C."/>
            <person name="Ezra D."/>
            <person name="Gonzalez J."/>
            <person name="Henrissat B."/>
            <person name="Kuo A."/>
            <person name="Liang C."/>
            <person name="Lipzen A."/>
            <person name="Lutzoni F."/>
            <person name="Magnuson J."/>
            <person name="Mondo S."/>
            <person name="Nolan M."/>
            <person name="Ohm R."/>
            <person name="Pangilinan J."/>
            <person name="Park H.-J."/>
            <person name="Ramirez L."/>
            <person name="Alfaro M."/>
            <person name="Sun H."/>
            <person name="Tritt A."/>
            <person name="Yoshinaga Y."/>
            <person name="Zwiers L.-H."/>
            <person name="Turgeon B."/>
            <person name="Goodwin S."/>
            <person name="Spatafora J."/>
            <person name="Crous P."/>
            <person name="Grigoriev I."/>
        </authorList>
    </citation>
    <scope>NUCLEOTIDE SEQUENCE</scope>
    <source>
        <strain evidence="1">CBS 627.86</strain>
    </source>
</reference>
<evidence type="ECO:0000313" key="2">
    <source>
        <dbReference type="Proteomes" id="UP000799770"/>
    </source>
</evidence>
<evidence type="ECO:0000313" key="1">
    <source>
        <dbReference type="EMBL" id="KAF2114768.1"/>
    </source>
</evidence>
<organism evidence="1 2">
    <name type="scientific">Lophiotrema nucula</name>
    <dbReference type="NCBI Taxonomy" id="690887"/>
    <lineage>
        <taxon>Eukaryota</taxon>
        <taxon>Fungi</taxon>
        <taxon>Dikarya</taxon>
        <taxon>Ascomycota</taxon>
        <taxon>Pezizomycotina</taxon>
        <taxon>Dothideomycetes</taxon>
        <taxon>Pleosporomycetidae</taxon>
        <taxon>Pleosporales</taxon>
        <taxon>Lophiotremataceae</taxon>
        <taxon>Lophiotrema</taxon>
    </lineage>
</organism>
<gene>
    <name evidence="1" type="ORF">BDV96DRAFT_687557</name>
</gene>
<protein>
    <submittedName>
        <fullName evidence="1">Uncharacterized protein</fullName>
    </submittedName>
</protein>